<feature type="transmembrane region" description="Helical" evidence="7">
    <location>
        <begin position="137"/>
        <end position="155"/>
    </location>
</feature>
<dbReference type="PANTHER" id="PTHR43124:SF3">
    <property type="entry name" value="CHLORAMPHENICOL EFFLUX PUMP RV0191"/>
    <property type="match status" value="1"/>
</dbReference>
<keyword evidence="4 7" id="KW-0812">Transmembrane</keyword>
<dbReference type="InterPro" id="IPR036259">
    <property type="entry name" value="MFS_trans_sf"/>
</dbReference>
<gene>
    <name evidence="9" type="ORF">JOC74_001978</name>
</gene>
<dbReference type="PANTHER" id="PTHR43124">
    <property type="entry name" value="PURINE EFFLUX PUMP PBUE"/>
    <property type="match status" value="1"/>
</dbReference>
<proteinExistence type="predicted"/>
<organism evidence="9 10">
    <name type="scientific">Bacillus capparidis</name>
    <dbReference type="NCBI Taxonomy" id="1840411"/>
    <lineage>
        <taxon>Bacteria</taxon>
        <taxon>Bacillati</taxon>
        <taxon>Bacillota</taxon>
        <taxon>Bacilli</taxon>
        <taxon>Bacillales</taxon>
        <taxon>Bacillaceae</taxon>
        <taxon>Bacillus</taxon>
    </lineage>
</organism>
<dbReference type="InterPro" id="IPR020846">
    <property type="entry name" value="MFS_dom"/>
</dbReference>
<sequence length="439" mass="48258">MAQILELDKVKDTAMDLAKSIHFSKLCNFIEYRERIVVLKTLRFSPIYFLNNFYNERYIYKGVNFMNAKKLIAVGLPMIAVTYGLSRFSYGLMLPYINETMNMDQSTSGLISSLSYIAYCIAIIFAMACSNKFTPRSILVVAGLSSIIGLGIISISPNSVVLGLGIFLAGLSTGLSSPPYANIVSTKVETRLQNQANSWINSGTSIGTAFTGAIAILMANSWRETYLIFMVIAIFVLVVNYKVLPKQQASEKKVMVGFSKKEWRHSIQLIIASLLIGISCSAYWTFSRDFMLNLDNVPTHLREWFWVIIGLAGLLGGTAGAFIDKFGLMSAYRISVLALSTTSLILGIFPDNNITWFLSPVLFGSSYIFMTGVLIVWGISVFKTNPSFGLGVPFLILALGQAIGTIFSGVVADISGYYTLFIGASIIGYVTLVFKPKTN</sequence>
<protein>
    <submittedName>
        <fullName evidence="9">MFS family arabinose efflux permease</fullName>
    </submittedName>
</protein>
<dbReference type="PROSITE" id="PS50850">
    <property type="entry name" value="MFS"/>
    <property type="match status" value="1"/>
</dbReference>
<dbReference type="Pfam" id="PF07690">
    <property type="entry name" value="MFS_1"/>
    <property type="match status" value="1"/>
</dbReference>
<dbReference type="Gene3D" id="1.20.1250.20">
    <property type="entry name" value="MFS general substrate transporter like domains"/>
    <property type="match status" value="1"/>
</dbReference>
<comment type="caution">
    <text evidence="9">The sequence shown here is derived from an EMBL/GenBank/DDBJ whole genome shotgun (WGS) entry which is preliminary data.</text>
</comment>
<feature type="transmembrane region" description="Helical" evidence="7">
    <location>
        <begin position="265"/>
        <end position="284"/>
    </location>
</feature>
<keyword evidence="10" id="KW-1185">Reference proteome</keyword>
<evidence type="ECO:0000313" key="9">
    <source>
        <dbReference type="EMBL" id="MBP1081485.1"/>
    </source>
</evidence>
<evidence type="ECO:0000256" key="5">
    <source>
        <dbReference type="ARBA" id="ARBA00022989"/>
    </source>
</evidence>
<evidence type="ECO:0000256" key="3">
    <source>
        <dbReference type="ARBA" id="ARBA00022475"/>
    </source>
</evidence>
<keyword evidence="5 7" id="KW-1133">Transmembrane helix</keyword>
<dbReference type="EMBL" id="JAFDST010000002">
    <property type="protein sequence ID" value="MBP1081485.1"/>
    <property type="molecule type" value="Genomic_DNA"/>
</dbReference>
<dbReference type="InterPro" id="IPR050189">
    <property type="entry name" value="MFS_Efflux_Transporters"/>
</dbReference>
<accession>A0ABS4CV80</accession>
<dbReference type="Proteomes" id="UP000674416">
    <property type="component" value="Unassembled WGS sequence"/>
</dbReference>
<keyword evidence="2" id="KW-0813">Transport</keyword>
<feature type="transmembrane region" description="Helical" evidence="7">
    <location>
        <begin position="361"/>
        <end position="382"/>
    </location>
</feature>
<feature type="transmembrane region" description="Helical" evidence="7">
    <location>
        <begin position="417"/>
        <end position="434"/>
    </location>
</feature>
<feature type="transmembrane region" description="Helical" evidence="7">
    <location>
        <begin position="394"/>
        <end position="411"/>
    </location>
</feature>
<feature type="transmembrane region" description="Helical" evidence="7">
    <location>
        <begin position="199"/>
        <end position="219"/>
    </location>
</feature>
<evidence type="ECO:0000256" key="4">
    <source>
        <dbReference type="ARBA" id="ARBA00022692"/>
    </source>
</evidence>
<feature type="transmembrane region" description="Helical" evidence="7">
    <location>
        <begin position="161"/>
        <end position="178"/>
    </location>
</feature>
<keyword evidence="6 7" id="KW-0472">Membrane</keyword>
<feature type="domain" description="Major facilitator superfamily (MFS) profile" evidence="8">
    <location>
        <begin position="72"/>
        <end position="439"/>
    </location>
</feature>
<evidence type="ECO:0000256" key="7">
    <source>
        <dbReference type="SAM" id="Phobius"/>
    </source>
</evidence>
<evidence type="ECO:0000313" key="10">
    <source>
        <dbReference type="Proteomes" id="UP000674416"/>
    </source>
</evidence>
<feature type="transmembrane region" description="Helical" evidence="7">
    <location>
        <begin position="71"/>
        <end position="90"/>
    </location>
</feature>
<evidence type="ECO:0000256" key="2">
    <source>
        <dbReference type="ARBA" id="ARBA00022448"/>
    </source>
</evidence>
<keyword evidence="3" id="KW-1003">Cell membrane</keyword>
<evidence type="ECO:0000256" key="6">
    <source>
        <dbReference type="ARBA" id="ARBA00023136"/>
    </source>
</evidence>
<comment type="subcellular location">
    <subcellularLocation>
        <location evidence="1">Cell membrane</location>
        <topology evidence="1">Multi-pass membrane protein</topology>
    </subcellularLocation>
</comment>
<dbReference type="SUPFAM" id="SSF103473">
    <property type="entry name" value="MFS general substrate transporter"/>
    <property type="match status" value="1"/>
</dbReference>
<feature type="transmembrane region" description="Helical" evidence="7">
    <location>
        <begin position="225"/>
        <end position="244"/>
    </location>
</feature>
<reference evidence="9 10" key="1">
    <citation type="submission" date="2021-01" db="EMBL/GenBank/DDBJ databases">
        <title>Genomic Encyclopedia of Type Strains, Phase IV (KMG-IV): sequencing the most valuable type-strain genomes for metagenomic binning, comparative biology and taxonomic classification.</title>
        <authorList>
            <person name="Goeker M."/>
        </authorList>
    </citation>
    <scope>NUCLEOTIDE SEQUENCE [LARGE SCALE GENOMIC DNA]</scope>
    <source>
        <strain evidence="9 10">DSM 103394</strain>
    </source>
</reference>
<evidence type="ECO:0000256" key="1">
    <source>
        <dbReference type="ARBA" id="ARBA00004651"/>
    </source>
</evidence>
<dbReference type="RefSeq" id="WP_312883796.1">
    <property type="nucleotide sequence ID" value="NZ_JAFDST010000002.1"/>
</dbReference>
<feature type="transmembrane region" description="Helical" evidence="7">
    <location>
        <begin position="110"/>
        <end position="130"/>
    </location>
</feature>
<feature type="transmembrane region" description="Helical" evidence="7">
    <location>
        <begin position="330"/>
        <end position="349"/>
    </location>
</feature>
<dbReference type="InterPro" id="IPR011701">
    <property type="entry name" value="MFS"/>
</dbReference>
<feature type="transmembrane region" description="Helical" evidence="7">
    <location>
        <begin position="304"/>
        <end position="323"/>
    </location>
</feature>
<name>A0ABS4CV80_9BACI</name>
<evidence type="ECO:0000259" key="8">
    <source>
        <dbReference type="PROSITE" id="PS50850"/>
    </source>
</evidence>